<evidence type="ECO:0000313" key="7">
    <source>
        <dbReference type="Proteomes" id="UP000273977"/>
    </source>
</evidence>
<dbReference type="PANTHER" id="PTHR30514">
    <property type="entry name" value="GLUCOKINASE"/>
    <property type="match status" value="1"/>
</dbReference>
<protein>
    <submittedName>
        <fullName evidence="6">MurR/RpiR family transcriptional regulator</fullName>
    </submittedName>
</protein>
<dbReference type="InterPro" id="IPR001347">
    <property type="entry name" value="SIS_dom"/>
</dbReference>
<dbReference type="InterPro" id="IPR036388">
    <property type="entry name" value="WH-like_DNA-bd_sf"/>
</dbReference>
<keyword evidence="7" id="KW-1185">Reference proteome</keyword>
<dbReference type="SUPFAM" id="SSF53697">
    <property type="entry name" value="SIS domain"/>
    <property type="match status" value="1"/>
</dbReference>
<evidence type="ECO:0000259" key="4">
    <source>
        <dbReference type="PROSITE" id="PS51071"/>
    </source>
</evidence>
<dbReference type="PROSITE" id="PS51464">
    <property type="entry name" value="SIS"/>
    <property type="match status" value="1"/>
</dbReference>
<keyword evidence="2" id="KW-0238">DNA-binding</keyword>
<accession>A0A3N4GNV0</accession>
<keyword evidence="1" id="KW-0805">Transcription regulation</keyword>
<dbReference type="InterPro" id="IPR046348">
    <property type="entry name" value="SIS_dom_sf"/>
</dbReference>
<dbReference type="GO" id="GO:1901135">
    <property type="term" value="P:carbohydrate derivative metabolic process"/>
    <property type="evidence" value="ECO:0007669"/>
    <property type="project" value="InterPro"/>
</dbReference>
<dbReference type="InterPro" id="IPR035472">
    <property type="entry name" value="RpiR-like_SIS"/>
</dbReference>
<dbReference type="InterPro" id="IPR000281">
    <property type="entry name" value="HTH_RpiR"/>
</dbReference>
<evidence type="ECO:0000256" key="3">
    <source>
        <dbReference type="ARBA" id="ARBA00023163"/>
    </source>
</evidence>
<comment type="caution">
    <text evidence="6">The sequence shown here is derived from an EMBL/GenBank/DDBJ whole genome shotgun (WGS) entry which is preliminary data.</text>
</comment>
<gene>
    <name evidence="6" type="ORF">EF384_03635</name>
</gene>
<dbReference type="SUPFAM" id="SSF46689">
    <property type="entry name" value="Homeodomain-like"/>
    <property type="match status" value="1"/>
</dbReference>
<dbReference type="Gene3D" id="3.40.50.10490">
    <property type="entry name" value="Glucose-6-phosphate isomerase like protein, domain 1"/>
    <property type="match status" value="1"/>
</dbReference>
<feature type="domain" description="SIS" evidence="5">
    <location>
        <begin position="125"/>
        <end position="262"/>
    </location>
</feature>
<name>A0A3N4GNV0_9LACT</name>
<dbReference type="Pfam" id="PF01418">
    <property type="entry name" value="HTH_6"/>
    <property type="match status" value="1"/>
</dbReference>
<dbReference type="GO" id="GO:0097367">
    <property type="term" value="F:carbohydrate derivative binding"/>
    <property type="evidence" value="ECO:0007669"/>
    <property type="project" value="InterPro"/>
</dbReference>
<reference evidence="6 7" key="1">
    <citation type="submission" date="2018-11" db="EMBL/GenBank/DDBJ databases">
        <title>Aerococcus sp. SJQ22, whole genome shotgun sequence.</title>
        <authorList>
            <person name="Sun L."/>
            <person name="Gao X."/>
            <person name="Chen W."/>
            <person name="Huang K."/>
        </authorList>
    </citation>
    <scope>NUCLEOTIDE SEQUENCE [LARGE SCALE GENOMIC DNA]</scope>
    <source>
        <strain evidence="6 7">SJQ22</strain>
    </source>
</reference>
<dbReference type="PROSITE" id="PS51071">
    <property type="entry name" value="HTH_RPIR"/>
    <property type="match status" value="1"/>
</dbReference>
<evidence type="ECO:0000256" key="1">
    <source>
        <dbReference type="ARBA" id="ARBA00023015"/>
    </source>
</evidence>
<dbReference type="AlphaFoldDB" id="A0A3N4GNV0"/>
<dbReference type="GO" id="GO:0003677">
    <property type="term" value="F:DNA binding"/>
    <property type="evidence" value="ECO:0007669"/>
    <property type="project" value="UniProtKB-KW"/>
</dbReference>
<keyword evidence="3" id="KW-0804">Transcription</keyword>
<dbReference type="EMBL" id="RKMG01000008">
    <property type="protein sequence ID" value="RPA60801.1"/>
    <property type="molecule type" value="Genomic_DNA"/>
</dbReference>
<dbReference type="OrthoDB" id="1648815at2"/>
<dbReference type="Proteomes" id="UP000273977">
    <property type="component" value="Unassembled WGS sequence"/>
</dbReference>
<evidence type="ECO:0000256" key="2">
    <source>
        <dbReference type="ARBA" id="ARBA00023125"/>
    </source>
</evidence>
<dbReference type="GO" id="GO:0003700">
    <property type="term" value="F:DNA-binding transcription factor activity"/>
    <property type="evidence" value="ECO:0007669"/>
    <property type="project" value="InterPro"/>
</dbReference>
<feature type="domain" description="HTH rpiR-type" evidence="4">
    <location>
        <begin position="1"/>
        <end position="75"/>
    </location>
</feature>
<dbReference type="InterPro" id="IPR009057">
    <property type="entry name" value="Homeodomain-like_sf"/>
</dbReference>
<dbReference type="RefSeq" id="WP_148076698.1">
    <property type="nucleotide sequence ID" value="NZ_RKMG01000008.1"/>
</dbReference>
<evidence type="ECO:0000313" key="6">
    <source>
        <dbReference type="EMBL" id="RPA60801.1"/>
    </source>
</evidence>
<dbReference type="Pfam" id="PF01380">
    <property type="entry name" value="SIS"/>
    <property type="match status" value="1"/>
</dbReference>
<dbReference type="InterPro" id="IPR047640">
    <property type="entry name" value="RpiR-like"/>
</dbReference>
<sequence length="284" mass="32462">MEELFHIDYQDLTESEQKIVNYFNVNQAMAPLLSITEVSKAIGISNATLSRFCRKLGFKNFKELKLALVASQDVTPASKLQNALQMKQQKDLVEEMPFVTQRLYRDIDQILQTIEQLDDEQFSKAAEMITQKKRIFVFSKGASKSLGHLLSFRLKRFGINIQHIGLGGSEIFETLHNVGSDDLLVLFFFGKSPRETQVVFDYATSMNIDTICFSDQLYRNPGNIGTFQFYVSRGVPTEYHSLTSAMSLIDALVVEVSRIGPSSYHDHLRKMHSLKEQYKKDIPR</sequence>
<dbReference type="CDD" id="cd05013">
    <property type="entry name" value="SIS_RpiR"/>
    <property type="match status" value="1"/>
</dbReference>
<organism evidence="6 7">
    <name type="scientific">Aerococcus agrisoli</name>
    <dbReference type="NCBI Taxonomy" id="2487350"/>
    <lineage>
        <taxon>Bacteria</taxon>
        <taxon>Bacillati</taxon>
        <taxon>Bacillota</taxon>
        <taxon>Bacilli</taxon>
        <taxon>Lactobacillales</taxon>
        <taxon>Aerococcaceae</taxon>
        <taxon>Aerococcus</taxon>
    </lineage>
</organism>
<evidence type="ECO:0000259" key="5">
    <source>
        <dbReference type="PROSITE" id="PS51464"/>
    </source>
</evidence>
<dbReference type="Gene3D" id="1.10.10.10">
    <property type="entry name" value="Winged helix-like DNA-binding domain superfamily/Winged helix DNA-binding domain"/>
    <property type="match status" value="1"/>
</dbReference>
<proteinExistence type="predicted"/>